<keyword evidence="2" id="KW-1185">Reference proteome</keyword>
<dbReference type="EMBL" id="FOKG01000027">
    <property type="protein sequence ID" value="SFB61155.1"/>
    <property type="molecule type" value="Genomic_DNA"/>
</dbReference>
<protein>
    <submittedName>
        <fullName evidence="1">Uncharacterized protein</fullName>
    </submittedName>
</protein>
<dbReference type="InterPro" id="IPR045773">
    <property type="entry name" value="DUF6226"/>
</dbReference>
<proteinExistence type="predicted"/>
<dbReference type="STRING" id="490629.SAMN05216266_12748"/>
<reference evidence="2" key="1">
    <citation type="submission" date="2016-10" db="EMBL/GenBank/DDBJ databases">
        <authorList>
            <person name="Varghese N."/>
            <person name="Submissions S."/>
        </authorList>
    </citation>
    <scope>NUCLEOTIDE SEQUENCE [LARGE SCALE GENOMIC DNA]</scope>
    <source>
        <strain evidence="2">CGMCC 4.3568</strain>
    </source>
</reference>
<sequence length="228" mass="25272">MCRHVLGRPRSPISQVTWCPFECVLVLQPRKTPGQEHRRPLTMDAMGDHWGPEGPPEEAYSRVTDPGRYAPLHAAARELLDELIERYTVVGETFEEADPHGSEPAPGIRLAPADPAASPLAVVFTSFPGLVVQLGRTETLALPRCGCDACDETVEDCVELLRERVGALTAGTFGERLVRDGGWWHEYWYRTPNGGGGSSRGRIDRKELRALRATAPGGEQRWAPWPRR</sequence>
<dbReference type="AlphaFoldDB" id="A0A1I1CET2"/>
<evidence type="ECO:0000313" key="2">
    <source>
        <dbReference type="Proteomes" id="UP000243799"/>
    </source>
</evidence>
<evidence type="ECO:0000313" key="1">
    <source>
        <dbReference type="EMBL" id="SFB61155.1"/>
    </source>
</evidence>
<name>A0A1I1CET2_9PSEU</name>
<gene>
    <name evidence="1" type="ORF">SAMN05216266_12748</name>
</gene>
<organism evidence="1 2">
    <name type="scientific">Amycolatopsis marina</name>
    <dbReference type="NCBI Taxonomy" id="490629"/>
    <lineage>
        <taxon>Bacteria</taxon>
        <taxon>Bacillati</taxon>
        <taxon>Actinomycetota</taxon>
        <taxon>Actinomycetes</taxon>
        <taxon>Pseudonocardiales</taxon>
        <taxon>Pseudonocardiaceae</taxon>
        <taxon>Amycolatopsis</taxon>
    </lineage>
</organism>
<dbReference type="Proteomes" id="UP000243799">
    <property type="component" value="Unassembled WGS sequence"/>
</dbReference>
<accession>A0A1I1CET2</accession>
<dbReference type="Pfam" id="PF19736">
    <property type="entry name" value="DUF6226"/>
    <property type="match status" value="1"/>
</dbReference>